<dbReference type="RefSeq" id="WP_140038411.1">
    <property type="nucleotide sequence ID" value="NZ_CP041040.1"/>
</dbReference>
<sequence>MNQDPASSELLERLVRSVAAIPDPIKRARECVAVGEELRTVQGRLAQVRRQAIYEATLRPGATGRSVAEELGVSAKTVSLASSEFRRRDIDLLHDLVEATESVAPDSPELLHAKAVVASSTNVGVLSHVVAELDSVWILAASIDGDSDSWEELYQGFKRAKYLSKLASIEPPTPPKPDGSSEFGAPPRLQWLSEVLNAMPGIGGWASMDTRDDDHKWELWWSIESADANLEVADVGPSPEGWLVSEWLVWLVRDYRIAGRLIESSVTAPPPMINEPGAMMTFYITASLAGPDSVDPDEFAQSIINVWDGRPGSPRTGYFDIDWPGKRS</sequence>
<protein>
    <submittedName>
        <fullName evidence="1">Uncharacterized protein</fullName>
    </submittedName>
</protein>
<dbReference type="EMBL" id="CP041040">
    <property type="protein sequence ID" value="QDE36287.1"/>
    <property type="molecule type" value="Genomic_DNA"/>
</dbReference>
<accession>A0A4Y5YU32</accession>
<organism evidence="1 2">
    <name type="scientific">Microbacterium foliorum</name>
    <dbReference type="NCBI Taxonomy" id="104336"/>
    <lineage>
        <taxon>Bacteria</taxon>
        <taxon>Bacillati</taxon>
        <taxon>Actinomycetota</taxon>
        <taxon>Actinomycetes</taxon>
        <taxon>Micrococcales</taxon>
        <taxon>Microbacteriaceae</taxon>
        <taxon>Microbacterium</taxon>
    </lineage>
</organism>
<name>A0A4Y5YU32_9MICO</name>
<gene>
    <name evidence="1" type="ORF">FIV50_16735</name>
</gene>
<dbReference type="AlphaFoldDB" id="A0A4Y5YU32"/>
<dbReference type="OrthoDB" id="5178911at2"/>
<dbReference type="Proteomes" id="UP000316125">
    <property type="component" value="Chromosome"/>
</dbReference>
<evidence type="ECO:0000313" key="2">
    <source>
        <dbReference type="Proteomes" id="UP000316125"/>
    </source>
</evidence>
<proteinExistence type="predicted"/>
<evidence type="ECO:0000313" key="1">
    <source>
        <dbReference type="EMBL" id="QDE36287.1"/>
    </source>
</evidence>
<reference evidence="1 2" key="1">
    <citation type="submission" date="2019-06" db="EMBL/GenBank/DDBJ databases">
        <title>Complete genome of Microbacterium foliorum M2.</title>
        <authorList>
            <person name="Cao G."/>
        </authorList>
    </citation>
    <scope>NUCLEOTIDE SEQUENCE [LARGE SCALE GENOMIC DNA]</scope>
    <source>
        <strain evidence="1 2">M2</strain>
    </source>
</reference>